<dbReference type="KEGG" id="caqu:CAQU_03150"/>
<feature type="transmembrane region" description="Helical" evidence="1">
    <location>
        <begin position="51"/>
        <end position="72"/>
    </location>
</feature>
<dbReference type="EMBL" id="CP009245">
    <property type="protein sequence ID" value="APT84230.1"/>
    <property type="molecule type" value="Genomic_DNA"/>
</dbReference>
<organism evidence="2 3">
    <name type="scientific">Corynebacterium aquilae DSM 44791</name>
    <dbReference type="NCBI Taxonomy" id="1431546"/>
    <lineage>
        <taxon>Bacteria</taxon>
        <taxon>Bacillati</taxon>
        <taxon>Actinomycetota</taxon>
        <taxon>Actinomycetes</taxon>
        <taxon>Mycobacteriales</taxon>
        <taxon>Corynebacteriaceae</taxon>
        <taxon>Corynebacterium</taxon>
    </lineage>
</organism>
<keyword evidence="3" id="KW-1185">Reference proteome</keyword>
<evidence type="ECO:0000313" key="2">
    <source>
        <dbReference type="EMBL" id="APT84230.1"/>
    </source>
</evidence>
<evidence type="ECO:0000256" key="1">
    <source>
        <dbReference type="SAM" id="Phobius"/>
    </source>
</evidence>
<sequence>MSDKELEQPVQYLLGQPQRRTGVGALSMKATIVIAVGFMIFLFSQIAGQTAFAFFVVLPVTAIVVGLVSVSWGNRSLAQAAQILWQNYRRTATGSHIYVSGPNSRVPGGHRRLPGLLARTEAIEATYSQNRPPFVMILDRPRREVTVLLDCQMTGQTAMTQSERNLRTAEWCNWLAKFSLSGDIAQVTTVVATRPGTGELVNNEVRAIIAEGAPAIAKRIVTEAASVIALARPEVMAHIAITIKLDKAQLTDESFIRNIATRIGTWAETVQYAGILAEPMTYEQAVARIHMFFNPPTEADFEEIALTGEGHGMLWQDAGPNWAVTTNTYYEHCGAKSVTWEMKEAPRSTFEDTILSAMMQPHDRIQRKRVALVYRPYNAGQGATKVEAEHRDAMVAANSSKSITSAKAEMRLETTEAARRAQARGAQLGRTSMFVTATITPEEDFNRVVHDIEQLAAGSSITLQKMNRQQDTGFQTSLGFGQVPWAKSTTSSFAEG</sequence>
<dbReference type="RefSeq" id="WP_075725115.1">
    <property type="nucleotide sequence ID" value="NZ_CP009245.1"/>
</dbReference>
<evidence type="ECO:0008006" key="4">
    <source>
        <dbReference type="Google" id="ProtNLM"/>
    </source>
</evidence>
<dbReference type="AlphaFoldDB" id="A0A1L7CEC2"/>
<evidence type="ECO:0000313" key="3">
    <source>
        <dbReference type="Proteomes" id="UP000185478"/>
    </source>
</evidence>
<feature type="transmembrane region" description="Helical" evidence="1">
    <location>
        <begin position="23"/>
        <end position="44"/>
    </location>
</feature>
<dbReference type="OrthoDB" id="4505949at2"/>
<dbReference type="Proteomes" id="UP000185478">
    <property type="component" value="Chromosome"/>
</dbReference>
<keyword evidence="1" id="KW-1133">Transmembrane helix</keyword>
<keyword evidence="1" id="KW-0812">Transmembrane</keyword>
<accession>A0A1L7CEC2</accession>
<gene>
    <name evidence="2" type="ORF">CAQU_03150</name>
</gene>
<proteinExistence type="predicted"/>
<dbReference type="InterPro" id="IPR049978">
    <property type="entry name" value="SCO6880-like"/>
</dbReference>
<reference evidence="2 3" key="1">
    <citation type="submission" date="2014-08" db="EMBL/GenBank/DDBJ databases">
        <title>Complete genome sequence of Corynebacterium aquilae S-613T(T) (=DSM 44791(T)), isolated from the choana of a healthy golden eagle.</title>
        <authorList>
            <person name="Ruckert C."/>
            <person name="Albersmeier A."/>
            <person name="Winkler A."/>
            <person name="Kalinowski J."/>
        </authorList>
    </citation>
    <scope>NUCLEOTIDE SEQUENCE [LARGE SCALE GENOMIC DNA]</scope>
    <source>
        <strain evidence="2 3">S-613</strain>
    </source>
</reference>
<dbReference type="NCBIfam" id="NF042935">
    <property type="entry name" value="SCO6880_fam"/>
    <property type="match status" value="1"/>
</dbReference>
<dbReference type="STRING" id="1431546.CAQU_03150"/>
<protein>
    <recommendedName>
        <fullName evidence="4">PrgI family protein</fullName>
    </recommendedName>
</protein>
<keyword evidence="1" id="KW-0472">Membrane</keyword>
<name>A0A1L7CEC2_9CORY</name>